<dbReference type="NCBIfam" id="NF033723">
    <property type="entry name" value="S2_P23"/>
    <property type="match status" value="1"/>
</dbReference>
<keyword evidence="2" id="KW-0614">Plasmid</keyword>
<reference evidence="2" key="1">
    <citation type="submission" date="2016-02" db="EMBL/GenBank/DDBJ databases">
        <title>lpA89 plasmid of the avian spirochetosis agent Borrelia anserina Es.</title>
        <authorList>
            <person name="Elbir H."/>
            <person name="Sitlani P."/>
            <person name="Bergstroem S."/>
            <person name="Barbour A.G."/>
        </authorList>
    </citation>
    <scope>NUCLEOTIDE SEQUENCE [LARGE SCALE GENOMIC DNA]</scope>
    <source>
        <strain evidence="2">Es</strain>
        <plasmid evidence="2">lpA89</plasmid>
    </source>
</reference>
<evidence type="ECO:0000259" key="1">
    <source>
        <dbReference type="Pfam" id="PF24960"/>
    </source>
</evidence>
<name>A0ABM6FVK1_BORAN</name>
<dbReference type="RefSeq" id="WP_025420040.1">
    <property type="nucleotide sequence ID" value="NZ_CP014325.1"/>
</dbReference>
<protein>
    <submittedName>
        <fullName evidence="2">P23 like cell envelope protein</fullName>
    </submittedName>
</protein>
<keyword evidence="3" id="KW-1185">Reference proteome</keyword>
<proteinExistence type="predicted"/>
<evidence type="ECO:0000313" key="2">
    <source>
        <dbReference type="EMBL" id="APR65349.1"/>
    </source>
</evidence>
<dbReference type="EMBL" id="CP014325">
    <property type="protein sequence ID" value="APR65349.1"/>
    <property type="molecule type" value="Genomic_DNA"/>
</dbReference>
<organism evidence="2 3">
    <name type="scientific">Borrelia anserina Es</name>
    <dbReference type="NCBI Taxonomy" id="1365188"/>
    <lineage>
        <taxon>Bacteria</taxon>
        <taxon>Pseudomonadati</taxon>
        <taxon>Spirochaetota</taxon>
        <taxon>Spirochaetia</taxon>
        <taxon>Spirochaetales</taxon>
        <taxon>Borreliaceae</taxon>
        <taxon>Borrelia</taxon>
    </lineage>
</organism>
<evidence type="ECO:0000313" key="3">
    <source>
        <dbReference type="Proteomes" id="UP000185502"/>
    </source>
</evidence>
<accession>A0ABM6FVK1</accession>
<sequence>MKKIIFILPIFITCNVSQNEKSKYLSDSNKNNKYAKMTLKYNITEANPNTTDSYQYKPAALKISEGTLNVCLQPHFHWFHISNESCKITWAKTNVQKIIGPDTKPLKELQGKLKYSYAIAPIKNNENYSKYVMPLILFESLVDYIQVTSLKLTSNKDLDLDFHKGDYQHLRNSIVKQVKQAIQDLGYKSVHIYGTLHASKPNGGEELISACANHYNNNIWSFMEAEITIYDKLTRQTTTHTILLDSQLFNEFLKIIITNHPRTTNANDKFRVPIYE</sequence>
<dbReference type="InterPro" id="IPR056668">
    <property type="entry name" value="BB0158-like"/>
</dbReference>
<dbReference type="Pfam" id="PF24960">
    <property type="entry name" value="BB0158"/>
    <property type="match status" value="1"/>
</dbReference>
<gene>
    <name evidence="2" type="ORF">N187_A30</name>
</gene>
<feature type="domain" description="Outer surface lipoprotein BB0158" evidence="1">
    <location>
        <begin position="65"/>
        <end position="261"/>
    </location>
</feature>
<dbReference type="Proteomes" id="UP000185502">
    <property type="component" value="Plasmid lpA89"/>
</dbReference>
<geneLocation type="plasmid" evidence="2 3">
    <name>lpA89</name>
</geneLocation>